<reference evidence="2" key="1">
    <citation type="submission" date="2022-01" db="EMBL/GenBank/DDBJ databases">
        <authorList>
            <person name="King R."/>
        </authorList>
    </citation>
    <scope>NUCLEOTIDE SEQUENCE</scope>
</reference>
<evidence type="ECO:0000313" key="2">
    <source>
        <dbReference type="EMBL" id="CAG9814048.1"/>
    </source>
</evidence>
<evidence type="ECO:0000313" key="3">
    <source>
        <dbReference type="Proteomes" id="UP001153737"/>
    </source>
</evidence>
<dbReference type="PANTHER" id="PTHR11362:SF82">
    <property type="entry name" value="PHOSPHATIDYLETHANOLAMINE-BINDING PROTEIN 4"/>
    <property type="match status" value="1"/>
</dbReference>
<accession>A0A9N9SCI5</accession>
<dbReference type="PANTHER" id="PTHR11362">
    <property type="entry name" value="PHOSPHATIDYLETHANOLAMINE-BINDING PROTEIN"/>
    <property type="match status" value="1"/>
</dbReference>
<dbReference type="PROSITE" id="PS01220">
    <property type="entry name" value="PBP"/>
    <property type="match status" value="1"/>
</dbReference>
<dbReference type="AlphaFoldDB" id="A0A9N9SCI5"/>
<dbReference type="SUPFAM" id="SSF49777">
    <property type="entry name" value="PEBP-like"/>
    <property type="match status" value="1"/>
</dbReference>
<comment type="similarity">
    <text evidence="1">Belongs to the phosphatidylethanolamine-binding protein family.</text>
</comment>
<keyword evidence="3" id="KW-1185">Reference proteome</keyword>
<dbReference type="OrthoDB" id="2506647at2759"/>
<protein>
    <recommendedName>
        <fullName evidence="4">Phosphatidylethanolamine-binding protein</fullName>
    </recommendedName>
</protein>
<dbReference type="Proteomes" id="UP001153737">
    <property type="component" value="Chromosome 10"/>
</dbReference>
<dbReference type="InterPro" id="IPR036610">
    <property type="entry name" value="PEBP-like_sf"/>
</dbReference>
<dbReference type="CDD" id="cd00866">
    <property type="entry name" value="PEBP_euk"/>
    <property type="match status" value="1"/>
</dbReference>
<dbReference type="Gene3D" id="3.90.280.10">
    <property type="entry name" value="PEBP-like"/>
    <property type="match status" value="1"/>
</dbReference>
<evidence type="ECO:0008006" key="4">
    <source>
        <dbReference type="Google" id="ProtNLM"/>
    </source>
</evidence>
<dbReference type="InterPro" id="IPR035810">
    <property type="entry name" value="PEBP_euk"/>
</dbReference>
<dbReference type="InterPro" id="IPR008914">
    <property type="entry name" value="PEBP"/>
</dbReference>
<proteinExistence type="inferred from homology"/>
<name>A0A9N9SCI5_PHACE</name>
<reference evidence="2" key="2">
    <citation type="submission" date="2022-10" db="EMBL/GenBank/DDBJ databases">
        <authorList>
            <consortium name="ENA_rothamsted_submissions"/>
            <consortium name="culmorum"/>
            <person name="King R."/>
        </authorList>
    </citation>
    <scope>NUCLEOTIDE SEQUENCE</scope>
</reference>
<gene>
    <name evidence="2" type="ORF">PHAECO_LOCUS1742</name>
</gene>
<organism evidence="2 3">
    <name type="scientific">Phaedon cochleariae</name>
    <name type="common">Mustard beetle</name>
    <dbReference type="NCBI Taxonomy" id="80249"/>
    <lineage>
        <taxon>Eukaryota</taxon>
        <taxon>Metazoa</taxon>
        <taxon>Ecdysozoa</taxon>
        <taxon>Arthropoda</taxon>
        <taxon>Hexapoda</taxon>
        <taxon>Insecta</taxon>
        <taxon>Pterygota</taxon>
        <taxon>Neoptera</taxon>
        <taxon>Endopterygota</taxon>
        <taxon>Coleoptera</taxon>
        <taxon>Polyphaga</taxon>
        <taxon>Cucujiformia</taxon>
        <taxon>Chrysomeloidea</taxon>
        <taxon>Chrysomelidae</taxon>
        <taxon>Chrysomelinae</taxon>
        <taxon>Chrysomelini</taxon>
        <taxon>Phaedon</taxon>
    </lineage>
</organism>
<dbReference type="EMBL" id="OU896716">
    <property type="protein sequence ID" value="CAG9814048.1"/>
    <property type="molecule type" value="Genomic_DNA"/>
</dbReference>
<dbReference type="Pfam" id="PF01161">
    <property type="entry name" value="PBP"/>
    <property type="match status" value="1"/>
</dbReference>
<evidence type="ECO:0000256" key="1">
    <source>
        <dbReference type="ARBA" id="ARBA00007091"/>
    </source>
</evidence>
<sequence>MKITMFPEVLEKVGVNRDQRGGFPRARPSHCTPAGLTFVIIPDANNLQILIFKDNQIVPDVISVAPGKLLEVKYKSNVEVKLGNELRPKQVQEAPEVKYEADAGDYYTLLLTDPDAPSRKNPTVREFSHWLVVNIPGSKVSEGDNIREYMGSAPPEGTGLHRYVFLLYKQNGKQTFDEPHQVATDGNRGRFSTAQFAKKHNLGNPIAGNFFQAQWEKSK</sequence>
<dbReference type="InterPro" id="IPR001858">
    <property type="entry name" value="Phosphatidylethanolamine-bd_CS"/>
</dbReference>